<evidence type="ECO:0000313" key="4">
    <source>
        <dbReference type="Proteomes" id="UP000477070"/>
    </source>
</evidence>
<name>A0A347VTV0_9HELI</name>
<dbReference type="Proteomes" id="UP000029714">
    <property type="component" value="Unassembled WGS sequence"/>
</dbReference>
<reference evidence="2" key="3">
    <citation type="submission" date="2018-04" db="EMBL/GenBank/DDBJ databases">
        <authorList>
            <person name="Sheh A."/>
            <person name="Shen Z."/>
            <person name="Mannion A.J."/>
            <person name="Fox J.G."/>
        </authorList>
    </citation>
    <scope>NUCLEOTIDE SEQUENCE</scope>
    <source>
        <strain evidence="2">MIT 97-6194</strain>
    </source>
</reference>
<dbReference type="Proteomes" id="UP000477070">
    <property type="component" value="Unassembled WGS sequence"/>
</dbReference>
<dbReference type="STRING" id="1548018.LS64_09775"/>
<reference evidence="1 4" key="4">
    <citation type="submission" date="2019-12" db="EMBL/GenBank/DDBJ databases">
        <title>Multi-Generational Helicobacter saguini Isolates.</title>
        <authorList>
            <person name="Mannion A."/>
            <person name="Shen Z."/>
            <person name="Fox J.G."/>
        </authorList>
    </citation>
    <scope>NUCLEOTIDE SEQUENCE [LARGE SCALE GENOMIC DNA]</scope>
    <source>
        <strain evidence="1">16-048</strain>
        <strain evidence="4">16-048 (F4)</strain>
    </source>
</reference>
<reference evidence="2 3" key="1">
    <citation type="journal article" date="2014" name="Genome Announc.">
        <title>Draft genome sequences of eight enterohepatic helicobacter species isolated from both laboratory and wild rodents.</title>
        <authorList>
            <person name="Sheh A."/>
            <person name="Shen Z."/>
            <person name="Fox J.G."/>
        </authorList>
    </citation>
    <scope>NUCLEOTIDE SEQUENCE [LARGE SCALE GENOMIC DNA]</scope>
    <source>
        <strain evidence="2 3">MIT 97-6194</strain>
    </source>
</reference>
<dbReference type="AlphaFoldDB" id="A0A347VTV0"/>
<accession>A0A347VTV0</accession>
<keyword evidence="3" id="KW-1185">Reference proteome</keyword>
<reference evidence="2 3" key="2">
    <citation type="journal article" date="2016" name="Infect. Immun.">
        <title>Helicobacter saguini, a Novel Helicobacter Isolated from Cotton-Top Tamarins with Ulcerative Colitis, Has Proinflammatory Properties and Induces Typhlocolitis and Dysplasia in Gnotobiotic IL-10-/- Mice.</title>
        <authorList>
            <person name="Shen Z."/>
            <person name="Mannion A."/>
            <person name="Whary M.T."/>
            <person name="Muthupalani S."/>
            <person name="Sheh A."/>
            <person name="Feng Y."/>
            <person name="Gong G."/>
            <person name="Vandamme P."/>
            <person name="Holcombe H.R."/>
            <person name="Paster B.J."/>
            <person name="Fox J.G."/>
        </authorList>
    </citation>
    <scope>NUCLEOTIDE SEQUENCE [LARGE SCALE GENOMIC DNA]</scope>
    <source>
        <strain evidence="2 3">MIT 97-6194</strain>
    </source>
</reference>
<evidence type="ECO:0000313" key="1">
    <source>
        <dbReference type="EMBL" id="MWV70716.1"/>
    </source>
</evidence>
<comment type="caution">
    <text evidence="2">The sequence shown here is derived from an EMBL/GenBank/DDBJ whole genome shotgun (WGS) entry which is preliminary data.</text>
</comment>
<dbReference type="OrthoDB" id="5361472at2"/>
<proteinExistence type="predicted"/>
<sequence length="106" mass="12012">MESQNIESTPESITLKGELTRLDSKLVKFSGTLSGSLNLICVKSGEEFSKNITQDLVLYFADGIYKMQSQSEIDLDVIEFFDGFIDIDFVLNSEIESIRLDYNIKE</sequence>
<organism evidence="2 3">
    <name type="scientific">Helicobacter saguini</name>
    <dbReference type="NCBI Taxonomy" id="1548018"/>
    <lineage>
        <taxon>Bacteria</taxon>
        <taxon>Pseudomonadati</taxon>
        <taxon>Campylobacterota</taxon>
        <taxon>Epsilonproteobacteria</taxon>
        <taxon>Campylobacterales</taxon>
        <taxon>Helicobacteraceae</taxon>
        <taxon>Helicobacter</taxon>
    </lineage>
</organism>
<protein>
    <submittedName>
        <fullName evidence="2">Uncharacterized protein</fullName>
    </submittedName>
</protein>
<evidence type="ECO:0000313" key="3">
    <source>
        <dbReference type="Proteomes" id="UP000029714"/>
    </source>
</evidence>
<evidence type="ECO:0000313" key="2">
    <source>
        <dbReference type="EMBL" id="TLD94615.1"/>
    </source>
</evidence>
<gene>
    <name evidence="1" type="ORF">DCO61_12170</name>
    <name evidence="2" type="ORF">LS64_005255</name>
</gene>
<dbReference type="EMBL" id="QBIU01000002">
    <property type="protein sequence ID" value="MWV70716.1"/>
    <property type="molecule type" value="Genomic_DNA"/>
</dbReference>
<dbReference type="EMBL" id="JRMP02000006">
    <property type="protein sequence ID" value="TLD94615.1"/>
    <property type="molecule type" value="Genomic_DNA"/>
</dbReference>